<feature type="region of interest" description="Disordered" evidence="1">
    <location>
        <begin position="76"/>
        <end position="96"/>
    </location>
</feature>
<dbReference type="Ensembl" id="ENSSSCT00055002080.1">
    <property type="protein sequence ID" value="ENSSSCP00055001563.1"/>
    <property type="gene ID" value="ENSSSCG00055001173.1"/>
</dbReference>
<proteinExistence type="predicted"/>
<accession>A0A8D2A740</accession>
<evidence type="ECO:0000313" key="3">
    <source>
        <dbReference type="Proteomes" id="UP000694725"/>
    </source>
</evidence>
<name>A0A8D2A740_PIG</name>
<dbReference type="Ensembl" id="ENSSSCT00065102517.1">
    <property type="protein sequence ID" value="ENSSSCP00065045216.1"/>
    <property type="gene ID" value="ENSSSCG00065074445.1"/>
</dbReference>
<dbReference type="Ensembl" id="ENSSSCT00035106483.1">
    <property type="protein sequence ID" value="ENSSSCP00035045880.1"/>
    <property type="gene ID" value="ENSSSCG00035078086.1"/>
</dbReference>
<dbReference type="Proteomes" id="UP000694725">
    <property type="component" value="Unplaced"/>
</dbReference>
<sequence length="313" mass="35054">MLGLGYFSVSSEICADTMWQASAVTVSLQMLWNGNKIPHQLEQTLPLFIRNHNLWLFFWTQAFFIEPPLRTWNCNPPHTHPRSPPSPSKPSWNPPRPGPRYFSPDRLLSMGTTRCLSPAPSLGWAEGVSRAGGPGLLGSTRPEVLRHQVPWGLESLCKPLSPRAFGFFFFLFRVTPVAYDMEVPRLGVQSELQLPAYTTATATPDPSHVCDPHPSSRQRGIVKLLSEARDGTQSLMDTRRVLNPLSHNGNSTLNLDGRRSVHTGGCSLNSSGAPRCLQDEGRLPWEPSWRREGWKFQFHPLRKSGREEGLELG</sequence>
<evidence type="ECO:0000256" key="1">
    <source>
        <dbReference type="SAM" id="MobiDB-lite"/>
    </source>
</evidence>
<reference evidence="2" key="1">
    <citation type="submission" date="2025-05" db="UniProtKB">
        <authorList>
            <consortium name="Ensembl"/>
        </authorList>
    </citation>
    <scope>IDENTIFICATION</scope>
</reference>
<dbReference type="Proteomes" id="UP000694720">
    <property type="component" value="Unplaced"/>
</dbReference>
<dbReference type="AlphaFoldDB" id="A0A8D2A740"/>
<dbReference type="Proteomes" id="UP000694724">
    <property type="component" value="Unplaced"/>
</dbReference>
<organism evidence="2 3">
    <name type="scientific">Sus scrofa</name>
    <name type="common">Pig</name>
    <dbReference type="NCBI Taxonomy" id="9823"/>
    <lineage>
        <taxon>Eukaryota</taxon>
        <taxon>Metazoa</taxon>
        <taxon>Chordata</taxon>
        <taxon>Craniata</taxon>
        <taxon>Vertebrata</taxon>
        <taxon>Euteleostomi</taxon>
        <taxon>Mammalia</taxon>
        <taxon>Eutheria</taxon>
        <taxon>Laurasiatheria</taxon>
        <taxon>Artiodactyla</taxon>
        <taxon>Suina</taxon>
        <taxon>Suidae</taxon>
        <taxon>Sus</taxon>
    </lineage>
</organism>
<evidence type="ECO:0000313" key="2">
    <source>
        <dbReference type="Ensembl" id="ENSSSCP00065045216.1"/>
    </source>
</evidence>
<protein>
    <submittedName>
        <fullName evidence="2">Uncharacterized protein</fullName>
    </submittedName>
</protein>
<feature type="compositionally biased region" description="Pro residues" evidence="1">
    <location>
        <begin position="82"/>
        <end position="96"/>
    </location>
</feature>